<comment type="subcellular location">
    <subcellularLocation>
        <location evidence="2">Nucleus</location>
    </subcellularLocation>
</comment>
<evidence type="ECO:0000256" key="11">
    <source>
        <dbReference type="ARBA" id="ARBA00022777"/>
    </source>
</evidence>
<evidence type="ECO:0000256" key="10">
    <source>
        <dbReference type="ARBA" id="ARBA00022741"/>
    </source>
</evidence>
<evidence type="ECO:0000256" key="17">
    <source>
        <dbReference type="ARBA" id="ARBA00054738"/>
    </source>
</evidence>
<keyword evidence="8" id="KW-0808">Transferase</keyword>
<keyword evidence="11" id="KW-0418">Kinase</keyword>
<comment type="cofactor">
    <cofactor evidence="1">
        <name>Mg(2+)</name>
        <dbReference type="ChEBI" id="CHEBI:18420"/>
    </cofactor>
</comment>
<evidence type="ECO:0000256" key="12">
    <source>
        <dbReference type="ARBA" id="ARBA00022840"/>
    </source>
</evidence>
<comment type="similarity">
    <text evidence="3">Belongs to the protein kinase superfamily. CAMK Ser/Thr protein kinase family.</text>
</comment>
<dbReference type="InterPro" id="IPR011009">
    <property type="entry name" value="Kinase-like_dom_sf"/>
</dbReference>
<dbReference type="SMART" id="SM00220">
    <property type="entry name" value="S_TKc"/>
    <property type="match status" value="1"/>
</dbReference>
<dbReference type="InterPro" id="IPR008271">
    <property type="entry name" value="Ser/Thr_kinase_AS"/>
</dbReference>
<reference evidence="24 25" key="1">
    <citation type="submission" date="2019-07" db="EMBL/GenBank/DDBJ databases">
        <title>Annotation for the trematode Paragonimus westermani.</title>
        <authorList>
            <person name="Choi Y.-J."/>
        </authorList>
    </citation>
    <scope>NUCLEOTIDE SEQUENCE [LARGE SCALE GENOMIC DNA]</scope>
    <source>
        <strain evidence="24">180907_Pwestermani</strain>
    </source>
</reference>
<keyword evidence="12 20" id="KW-0067">ATP-binding</keyword>
<evidence type="ECO:0000256" key="14">
    <source>
        <dbReference type="ARBA" id="ARBA00023242"/>
    </source>
</evidence>
<dbReference type="Proteomes" id="UP000699462">
    <property type="component" value="Unassembled WGS sequence"/>
</dbReference>
<dbReference type="FunFam" id="1.10.510.10:FF:000166">
    <property type="entry name" value="SNF-related serine/threonine-protein kinase"/>
    <property type="match status" value="1"/>
</dbReference>
<feature type="domain" description="Protein kinase" evidence="23">
    <location>
        <begin position="19"/>
        <end position="272"/>
    </location>
</feature>
<organism evidence="24 25">
    <name type="scientific">Paragonimus westermani</name>
    <dbReference type="NCBI Taxonomy" id="34504"/>
    <lineage>
        <taxon>Eukaryota</taxon>
        <taxon>Metazoa</taxon>
        <taxon>Spiralia</taxon>
        <taxon>Lophotrochozoa</taxon>
        <taxon>Platyhelminthes</taxon>
        <taxon>Trematoda</taxon>
        <taxon>Digenea</taxon>
        <taxon>Plagiorchiida</taxon>
        <taxon>Troglotremata</taxon>
        <taxon>Troglotrematidae</taxon>
        <taxon>Paragonimus</taxon>
    </lineage>
</organism>
<evidence type="ECO:0000256" key="5">
    <source>
        <dbReference type="ARBA" id="ARBA00022481"/>
    </source>
</evidence>
<evidence type="ECO:0000256" key="3">
    <source>
        <dbReference type="ARBA" id="ARBA00006692"/>
    </source>
</evidence>
<proteinExistence type="inferred from homology"/>
<keyword evidence="9" id="KW-0479">Metal-binding</keyword>
<evidence type="ECO:0000256" key="18">
    <source>
        <dbReference type="ARBA" id="ARBA00074971"/>
    </source>
</evidence>
<feature type="region of interest" description="Disordered" evidence="22">
    <location>
        <begin position="814"/>
        <end position="842"/>
    </location>
</feature>
<keyword evidence="5" id="KW-0488">Methylation</keyword>
<evidence type="ECO:0000256" key="19">
    <source>
        <dbReference type="ARBA" id="ARBA00077142"/>
    </source>
</evidence>
<dbReference type="Gene3D" id="1.10.510.10">
    <property type="entry name" value="Transferase(Phosphotransferase) domain 1"/>
    <property type="match status" value="1"/>
</dbReference>
<dbReference type="CDD" id="cd14339">
    <property type="entry name" value="UBA_SNRK"/>
    <property type="match status" value="1"/>
</dbReference>
<dbReference type="GO" id="GO:0005737">
    <property type="term" value="C:cytoplasm"/>
    <property type="evidence" value="ECO:0007669"/>
    <property type="project" value="TreeGrafter"/>
</dbReference>
<evidence type="ECO:0000256" key="22">
    <source>
        <dbReference type="SAM" id="MobiDB-lite"/>
    </source>
</evidence>
<comment type="caution">
    <text evidence="24">The sequence shown here is derived from an EMBL/GenBank/DDBJ whole genome shotgun (WGS) entry which is preliminary data.</text>
</comment>
<evidence type="ECO:0000256" key="13">
    <source>
        <dbReference type="ARBA" id="ARBA00022842"/>
    </source>
</evidence>
<dbReference type="PANTHER" id="PTHR24346:SF45">
    <property type="entry name" value="PROTEIN KINASE DOMAIN-CONTAINING PROTEIN"/>
    <property type="match status" value="1"/>
</dbReference>
<keyword evidence="6" id="KW-0723">Serine/threonine-protein kinase</keyword>
<dbReference type="Pfam" id="PF00069">
    <property type="entry name" value="Pkinase"/>
    <property type="match status" value="1"/>
</dbReference>
<evidence type="ECO:0000256" key="2">
    <source>
        <dbReference type="ARBA" id="ARBA00004123"/>
    </source>
</evidence>
<feature type="region of interest" description="Disordered" evidence="22">
    <location>
        <begin position="868"/>
        <end position="915"/>
    </location>
</feature>
<evidence type="ECO:0000256" key="16">
    <source>
        <dbReference type="ARBA" id="ARBA00048679"/>
    </source>
</evidence>
<name>A0A8T0D517_9TREM</name>
<dbReference type="OrthoDB" id="193931at2759"/>
<dbReference type="CDD" id="cd14074">
    <property type="entry name" value="STKc_SNRK"/>
    <property type="match status" value="1"/>
</dbReference>
<evidence type="ECO:0000256" key="4">
    <source>
        <dbReference type="ARBA" id="ARBA00012513"/>
    </source>
</evidence>
<feature type="binding site" evidence="20">
    <location>
        <position position="48"/>
    </location>
    <ligand>
        <name>ATP</name>
        <dbReference type="ChEBI" id="CHEBI:30616"/>
    </ligand>
</feature>
<evidence type="ECO:0000256" key="20">
    <source>
        <dbReference type="PROSITE-ProRule" id="PRU10141"/>
    </source>
</evidence>
<feature type="region of interest" description="Disordered" evidence="22">
    <location>
        <begin position="991"/>
        <end position="1017"/>
    </location>
</feature>
<accession>A0A8T0D517</accession>
<feature type="non-terminal residue" evidence="24">
    <location>
        <position position="1"/>
    </location>
</feature>
<evidence type="ECO:0000256" key="1">
    <source>
        <dbReference type="ARBA" id="ARBA00001946"/>
    </source>
</evidence>
<dbReference type="EMBL" id="JTDF01021573">
    <property type="protein sequence ID" value="KAF8561667.1"/>
    <property type="molecule type" value="Genomic_DNA"/>
</dbReference>
<dbReference type="FunFam" id="3.30.200.20:FF:000003">
    <property type="entry name" value="Non-specific serine/threonine protein kinase"/>
    <property type="match status" value="1"/>
</dbReference>
<keyword evidence="10 20" id="KW-0547">Nucleotide-binding</keyword>
<evidence type="ECO:0000256" key="6">
    <source>
        <dbReference type="ARBA" id="ARBA00022527"/>
    </source>
</evidence>
<dbReference type="InterPro" id="IPR017441">
    <property type="entry name" value="Protein_kinase_ATP_BS"/>
</dbReference>
<dbReference type="SUPFAM" id="SSF56112">
    <property type="entry name" value="Protein kinase-like (PK-like)"/>
    <property type="match status" value="1"/>
</dbReference>
<feature type="coiled-coil region" evidence="21">
    <location>
        <begin position="423"/>
        <end position="457"/>
    </location>
</feature>
<evidence type="ECO:0000256" key="7">
    <source>
        <dbReference type="ARBA" id="ARBA00022553"/>
    </source>
</evidence>
<dbReference type="PROSITE" id="PS00108">
    <property type="entry name" value="PROTEIN_KINASE_ST"/>
    <property type="match status" value="1"/>
</dbReference>
<dbReference type="InterPro" id="IPR000719">
    <property type="entry name" value="Prot_kinase_dom"/>
</dbReference>
<evidence type="ECO:0000313" key="25">
    <source>
        <dbReference type="Proteomes" id="UP000699462"/>
    </source>
</evidence>
<evidence type="ECO:0000259" key="23">
    <source>
        <dbReference type="PROSITE" id="PS50011"/>
    </source>
</evidence>
<keyword evidence="25" id="KW-1185">Reference proteome</keyword>
<feature type="region of interest" description="Disordered" evidence="22">
    <location>
        <begin position="1353"/>
        <end position="1406"/>
    </location>
</feature>
<feature type="region of interest" description="Disordered" evidence="22">
    <location>
        <begin position="388"/>
        <end position="413"/>
    </location>
</feature>
<dbReference type="EC" id="2.7.11.1" evidence="4"/>
<evidence type="ECO:0000256" key="15">
    <source>
        <dbReference type="ARBA" id="ARBA00047899"/>
    </source>
</evidence>
<dbReference type="PANTHER" id="PTHR24346">
    <property type="entry name" value="MAP/MICROTUBULE AFFINITY-REGULATING KINASE"/>
    <property type="match status" value="1"/>
</dbReference>
<dbReference type="PROSITE" id="PS00107">
    <property type="entry name" value="PROTEIN_KINASE_ATP"/>
    <property type="match status" value="1"/>
</dbReference>
<dbReference type="GO" id="GO:0004674">
    <property type="term" value="F:protein serine/threonine kinase activity"/>
    <property type="evidence" value="ECO:0007669"/>
    <property type="project" value="UniProtKB-KW"/>
</dbReference>
<evidence type="ECO:0000256" key="21">
    <source>
        <dbReference type="SAM" id="Coils"/>
    </source>
</evidence>
<keyword evidence="7" id="KW-0597">Phosphoprotein</keyword>
<comment type="function">
    <text evidence="17">May play a role in hematopoietic cell proliferation or differentiation. Potential mediator of neuronal apoptosis.</text>
</comment>
<comment type="catalytic activity">
    <reaction evidence="15">
        <text>L-threonyl-[protein] + ATP = O-phospho-L-threonyl-[protein] + ADP + H(+)</text>
        <dbReference type="Rhea" id="RHEA:46608"/>
        <dbReference type="Rhea" id="RHEA-COMP:11060"/>
        <dbReference type="Rhea" id="RHEA-COMP:11605"/>
        <dbReference type="ChEBI" id="CHEBI:15378"/>
        <dbReference type="ChEBI" id="CHEBI:30013"/>
        <dbReference type="ChEBI" id="CHEBI:30616"/>
        <dbReference type="ChEBI" id="CHEBI:61977"/>
        <dbReference type="ChEBI" id="CHEBI:456216"/>
        <dbReference type="EC" id="2.7.11.1"/>
    </reaction>
</comment>
<feature type="compositionally biased region" description="Polar residues" evidence="22">
    <location>
        <begin position="389"/>
        <end position="403"/>
    </location>
</feature>
<dbReference type="GO" id="GO:0005634">
    <property type="term" value="C:nucleus"/>
    <property type="evidence" value="ECO:0007669"/>
    <property type="project" value="UniProtKB-SubCell"/>
</dbReference>
<protein>
    <recommendedName>
        <fullName evidence="18">SNF-related serine/threonine-protein kinase</fullName>
        <ecNumber evidence="4">2.7.11.1</ecNumber>
    </recommendedName>
    <alternativeName>
        <fullName evidence="19">SNF1-related kinase</fullName>
    </alternativeName>
</protein>
<dbReference type="PROSITE" id="PS50011">
    <property type="entry name" value="PROTEIN_KINASE_DOM"/>
    <property type="match status" value="1"/>
</dbReference>
<sequence length="1438" mass="157939">AERVLFFNSDYDSKIAGLYDLQHTIGRGHYAVVKLACHVFTGEKVAVKVIDKTKLDDISQDHLFQEVVCMKLVQHPNVVRLYEVIDTPAKLYLILELGDGGDLYDYIMKHGCGLHETVAKRYFRQIVTAIAYCHKLHVVHRDLKPENVVFFEKLGLVKLTDFGFSNRFTPGMQLDTACGSLAYSAPEILLGDPYDAPKVDIWSLGVILYMLVCGRLPFQEVNDSETVMKIMDCDYTIPDNLSSDCARLISRLLIREPEKRAHLDDILQAEWLKVDRDDELPIDLFSVPLVSRECLPFEDHMEILTKMSEGQLATVEEIQSTLDRNEYNHIAATYYLLAERKLKRNYIEQYKLLAHQAQLNEKLRQQHALQQVQQQQICGVVDKARSVQPGETSGKTANSNCSLPSGGGRLVGQLGQTTNQTTVQSTEERVRRFSMILEDEEEEEEEAAAAKEEQKNKMISTLSRYLAEEYANAGLTDSTGLDGLPCLSDASAEALLEEEEEELLTVANLACVRSDLVTDQSANAVALNSTCFSENNPSAAPLTRPCSRVSGYGIETSDGAESDVSLSNWSTGGSSFIGSFPQASAVARSLPPMELRRKPYYRRGTVPHRPLISVKSSPQLLKHITEEEWNGSISCGDKSATFATNKLDHEFDRASSSRQSKNVLSFDSGGARSLRTSFNIRTNPLSADDHSIGLRSRLSWIGQRALSTTHSPTRTRRFFTSTGLTSRPTSIESWSAAFNMSLLNDFRRRSVCSSPVEHVIGLGTILKRKPHSFVYQPQGQNIGGRTQLSDRRCSGPPSLMLAVANFYHNAAVPAPSRSGSNTSFSESHDPPNEPATDRLNGVSGAHYSFDKSLCEKNSTDFQASFWSSATSPNSDVPKITAHHSKPIACENDTRSASNSERHSPTYALSTPQRRAITRSPHRAFSSAHRAASWCSSAPMLCETEPTSNIDTSSSGSIPTPPKTGLTVISGSAFTAPGVATLREYCAPIREEEDEVRSGDPGLRAYSGGNSSLDRRRCSESPSVRDTTSMLTNCIPHTVGADSPSAVNHHSVLGDVNPAYSHFDRFGPLSQLTTSNFSLSSLAMNLRDSRHMLDVIRGTFELQCHYNRRTGGGSVAGGSSSGYPSGRASASASVRSLTAVSENMPINTGLKSDIPSHSSRRLAHIRAGLSHDSSFCRVPSSGRRVLSPRRSATLAANMQANPINLMMRADAYNSDRFSMPTEMMNGFELDQSHHMHRTLNRPFLEHLSHEEVDTQHNLVTLVDEANQHSSVLGNGPLTTLECKTPSGLCSTPAHVTPSRGDNLQPTGTRIGGLQSDSLSANSNRIKTHLIPASLVGFDTDGDLNLIGPHRYRPRLNRSDDDSPHHRFHQSVADSSGSNNNNNSNGNDTSNGKCNTDEIHPSDSTVSTTHLRLIKNSSERHFISSLTPKNHPRLACCTIS</sequence>
<dbReference type="GO" id="GO:0035556">
    <property type="term" value="P:intracellular signal transduction"/>
    <property type="evidence" value="ECO:0007669"/>
    <property type="project" value="TreeGrafter"/>
</dbReference>
<evidence type="ECO:0000256" key="8">
    <source>
        <dbReference type="ARBA" id="ARBA00022679"/>
    </source>
</evidence>
<feature type="compositionally biased region" description="Low complexity" evidence="22">
    <location>
        <begin position="1372"/>
        <end position="1390"/>
    </location>
</feature>
<keyword evidence="21" id="KW-0175">Coiled coil</keyword>
<feature type="region of interest" description="Disordered" evidence="22">
    <location>
        <begin position="1293"/>
        <end position="1314"/>
    </location>
</feature>
<keyword evidence="13" id="KW-0460">Magnesium</keyword>
<evidence type="ECO:0000256" key="9">
    <source>
        <dbReference type="ARBA" id="ARBA00022723"/>
    </source>
</evidence>
<dbReference type="GO" id="GO:0005524">
    <property type="term" value="F:ATP binding"/>
    <property type="evidence" value="ECO:0007669"/>
    <property type="project" value="UniProtKB-UniRule"/>
</dbReference>
<dbReference type="GO" id="GO:0046872">
    <property type="term" value="F:metal ion binding"/>
    <property type="evidence" value="ECO:0007669"/>
    <property type="project" value="UniProtKB-KW"/>
</dbReference>
<comment type="catalytic activity">
    <reaction evidence="16">
        <text>L-seryl-[protein] + ATP = O-phospho-L-seryl-[protein] + ADP + H(+)</text>
        <dbReference type="Rhea" id="RHEA:17989"/>
        <dbReference type="Rhea" id="RHEA-COMP:9863"/>
        <dbReference type="Rhea" id="RHEA-COMP:11604"/>
        <dbReference type="ChEBI" id="CHEBI:15378"/>
        <dbReference type="ChEBI" id="CHEBI:29999"/>
        <dbReference type="ChEBI" id="CHEBI:30616"/>
        <dbReference type="ChEBI" id="CHEBI:83421"/>
        <dbReference type="ChEBI" id="CHEBI:456216"/>
        <dbReference type="EC" id="2.7.11.1"/>
    </reaction>
</comment>
<gene>
    <name evidence="24" type="ORF">P879_07369</name>
</gene>
<evidence type="ECO:0000313" key="24">
    <source>
        <dbReference type="EMBL" id="KAF8561667.1"/>
    </source>
</evidence>
<keyword evidence="14" id="KW-0539">Nucleus</keyword>